<dbReference type="STRING" id="1227456.C450_05690"/>
<sequence length="84" mass="9618">MYENRDALETDDLRGYAEQLGLDVDYFTQELEQGTFTDRVQEDILSGARSGVNGTPTFFINGERYDQQWDADILRTALEDAMSE</sequence>
<dbReference type="InterPro" id="IPR036249">
    <property type="entry name" value="Thioredoxin-like_sf"/>
</dbReference>
<protein>
    <submittedName>
        <fullName evidence="2">DSBA oxidoreductase</fullName>
    </submittedName>
</protein>
<proteinExistence type="predicted"/>
<dbReference type="AlphaFoldDB" id="M0NCZ5"/>
<reference evidence="2 3" key="1">
    <citation type="journal article" date="2014" name="PLoS Genet.">
        <title>Phylogenetically driven sequencing of extremely halophilic archaea reveals strategies for static and dynamic osmo-response.</title>
        <authorList>
            <person name="Becker E.A."/>
            <person name="Seitzer P.M."/>
            <person name="Tritt A."/>
            <person name="Larsen D."/>
            <person name="Krusor M."/>
            <person name="Yao A.I."/>
            <person name="Wu D."/>
            <person name="Madern D."/>
            <person name="Eisen J.A."/>
            <person name="Darling A.E."/>
            <person name="Facciotti M.T."/>
        </authorList>
    </citation>
    <scope>NUCLEOTIDE SEQUENCE [LARGE SCALE GENOMIC DNA]</scope>
    <source>
        <strain evidence="2 3">DSM 8989</strain>
    </source>
</reference>
<accession>M0NCZ5</accession>
<feature type="domain" description="DSBA-like thioredoxin" evidence="1">
    <location>
        <begin position="4"/>
        <end position="75"/>
    </location>
</feature>
<organism evidence="2 3">
    <name type="scientific">Halococcus salifodinae DSM 8989</name>
    <dbReference type="NCBI Taxonomy" id="1227456"/>
    <lineage>
        <taxon>Archaea</taxon>
        <taxon>Methanobacteriati</taxon>
        <taxon>Methanobacteriota</taxon>
        <taxon>Stenosarchaea group</taxon>
        <taxon>Halobacteria</taxon>
        <taxon>Halobacteriales</taxon>
        <taxon>Halococcaceae</taxon>
        <taxon>Halococcus</taxon>
    </lineage>
</organism>
<dbReference type="EMBL" id="AOME01000027">
    <property type="protein sequence ID" value="EMA54525.1"/>
    <property type="molecule type" value="Genomic_DNA"/>
</dbReference>
<gene>
    <name evidence="2" type="ORF">C450_05690</name>
</gene>
<dbReference type="SUPFAM" id="SSF52833">
    <property type="entry name" value="Thioredoxin-like"/>
    <property type="match status" value="1"/>
</dbReference>
<dbReference type="Pfam" id="PF01323">
    <property type="entry name" value="DSBA"/>
    <property type="match status" value="1"/>
</dbReference>
<evidence type="ECO:0000259" key="1">
    <source>
        <dbReference type="Pfam" id="PF01323"/>
    </source>
</evidence>
<evidence type="ECO:0000313" key="3">
    <source>
        <dbReference type="Proteomes" id="UP000011625"/>
    </source>
</evidence>
<evidence type="ECO:0000313" key="2">
    <source>
        <dbReference type="EMBL" id="EMA54525.1"/>
    </source>
</evidence>
<dbReference type="InterPro" id="IPR001853">
    <property type="entry name" value="DSBA-like_thioredoxin_dom"/>
</dbReference>
<dbReference type="Proteomes" id="UP000011625">
    <property type="component" value="Unassembled WGS sequence"/>
</dbReference>
<name>M0NCZ5_9EURY</name>
<dbReference type="GO" id="GO:0016491">
    <property type="term" value="F:oxidoreductase activity"/>
    <property type="evidence" value="ECO:0007669"/>
    <property type="project" value="InterPro"/>
</dbReference>
<dbReference type="PATRIC" id="fig|1227456.3.peg.1151"/>
<keyword evidence="3" id="KW-1185">Reference proteome</keyword>
<dbReference type="Gene3D" id="3.40.30.10">
    <property type="entry name" value="Glutaredoxin"/>
    <property type="match status" value="1"/>
</dbReference>
<comment type="caution">
    <text evidence="2">The sequence shown here is derived from an EMBL/GenBank/DDBJ whole genome shotgun (WGS) entry which is preliminary data.</text>
</comment>